<keyword evidence="2" id="KW-1133">Transmembrane helix</keyword>
<evidence type="ECO:0000256" key="1">
    <source>
        <dbReference type="SAM" id="MobiDB-lite"/>
    </source>
</evidence>
<evidence type="ECO:0008006" key="5">
    <source>
        <dbReference type="Google" id="ProtNLM"/>
    </source>
</evidence>
<dbReference type="EMBL" id="JBHSQI010000005">
    <property type="protein sequence ID" value="MFC6154175.1"/>
    <property type="molecule type" value="Genomic_DNA"/>
</dbReference>
<organism evidence="3 4">
    <name type="scientific">Nocardioides yefusunii</name>
    <dbReference type="NCBI Taxonomy" id="2500546"/>
    <lineage>
        <taxon>Bacteria</taxon>
        <taxon>Bacillati</taxon>
        <taxon>Actinomycetota</taxon>
        <taxon>Actinomycetes</taxon>
        <taxon>Propionibacteriales</taxon>
        <taxon>Nocardioidaceae</taxon>
        <taxon>Nocardioides</taxon>
    </lineage>
</organism>
<sequence>MTDPSALIFIALAVAWAAYLVPKAFKSREELERASTSQRIADRVRVLARREPTSSKDARLVVTPAAAPVRPGAPSVADAVRDAERPSEQTGTRALPVVSQAARRAAASAAARRRRNVLTVLVAVWVMVAGVVTGGLLSAWWLTAPTALIAAWLVTCRLTVRRERRPAGTYLLKTPDLSGAQRSSRNSYERSRFDEVETQVAMAPVAYEMDDETGEITPISDDPSRWDMVPVTLPTYVTAPVADRTVHVIDLDSTGVWTSGRTREDAELAKQDELRRRWNTRVEDQGDEPVVEQRLYGS</sequence>
<feature type="transmembrane region" description="Helical" evidence="2">
    <location>
        <begin position="6"/>
        <end position="25"/>
    </location>
</feature>
<feature type="region of interest" description="Disordered" evidence="1">
    <location>
        <begin position="279"/>
        <end position="298"/>
    </location>
</feature>
<keyword evidence="2" id="KW-0472">Membrane</keyword>
<proteinExistence type="predicted"/>
<gene>
    <name evidence="3" type="ORF">ACFPWU_10955</name>
</gene>
<protein>
    <recommendedName>
        <fullName evidence="5">DUF2207 domain-containing protein</fullName>
    </recommendedName>
</protein>
<dbReference type="RefSeq" id="WP_128221633.1">
    <property type="nucleotide sequence ID" value="NZ_CP034929.1"/>
</dbReference>
<dbReference type="Proteomes" id="UP001596098">
    <property type="component" value="Unassembled WGS sequence"/>
</dbReference>
<keyword evidence="4" id="KW-1185">Reference proteome</keyword>
<evidence type="ECO:0000313" key="4">
    <source>
        <dbReference type="Proteomes" id="UP001596098"/>
    </source>
</evidence>
<reference evidence="4" key="1">
    <citation type="journal article" date="2019" name="Int. J. Syst. Evol. Microbiol.">
        <title>The Global Catalogue of Microorganisms (GCM) 10K type strain sequencing project: providing services to taxonomists for standard genome sequencing and annotation.</title>
        <authorList>
            <consortium name="The Broad Institute Genomics Platform"/>
            <consortium name="The Broad Institute Genome Sequencing Center for Infectious Disease"/>
            <person name="Wu L."/>
            <person name="Ma J."/>
        </authorList>
    </citation>
    <scope>NUCLEOTIDE SEQUENCE [LARGE SCALE GENOMIC DNA]</scope>
    <source>
        <strain evidence="4">DFY28</strain>
    </source>
</reference>
<name>A0ABW1R265_9ACTN</name>
<comment type="caution">
    <text evidence="3">The sequence shown here is derived from an EMBL/GenBank/DDBJ whole genome shotgun (WGS) entry which is preliminary data.</text>
</comment>
<feature type="transmembrane region" description="Helical" evidence="2">
    <location>
        <begin position="117"/>
        <end position="136"/>
    </location>
</feature>
<evidence type="ECO:0000313" key="3">
    <source>
        <dbReference type="EMBL" id="MFC6154175.1"/>
    </source>
</evidence>
<keyword evidence="2" id="KW-0812">Transmembrane</keyword>
<evidence type="ECO:0000256" key="2">
    <source>
        <dbReference type="SAM" id="Phobius"/>
    </source>
</evidence>
<accession>A0ABW1R265</accession>